<feature type="transmembrane region" description="Helical" evidence="11">
    <location>
        <begin position="90"/>
        <end position="109"/>
    </location>
</feature>
<name>A0A939EB01_9HYPH</name>
<evidence type="ECO:0000256" key="9">
    <source>
        <dbReference type="ARBA" id="ARBA00023136"/>
    </source>
</evidence>
<comment type="subcellular location">
    <subcellularLocation>
        <location evidence="1">Endomembrane system</location>
        <topology evidence="1">Multi-pass membrane protein</topology>
    </subcellularLocation>
</comment>
<dbReference type="PRINTS" id="PR00120">
    <property type="entry name" value="HATPASE"/>
</dbReference>
<keyword evidence="4" id="KW-0547">Nucleotide-binding</keyword>
<dbReference type="NCBIfam" id="TIGR01494">
    <property type="entry name" value="ATPase_P-type"/>
    <property type="match status" value="2"/>
</dbReference>
<dbReference type="InterPro" id="IPR018303">
    <property type="entry name" value="ATPase_P-typ_P_site"/>
</dbReference>
<evidence type="ECO:0000256" key="3">
    <source>
        <dbReference type="ARBA" id="ARBA00022692"/>
    </source>
</evidence>
<dbReference type="InterPro" id="IPR001757">
    <property type="entry name" value="P_typ_ATPase"/>
</dbReference>
<dbReference type="Proteomes" id="UP000664096">
    <property type="component" value="Unassembled WGS sequence"/>
</dbReference>
<dbReference type="Gene3D" id="3.40.50.1000">
    <property type="entry name" value="HAD superfamily/HAD-like"/>
    <property type="match status" value="1"/>
</dbReference>
<dbReference type="GO" id="GO:0016020">
    <property type="term" value="C:membrane"/>
    <property type="evidence" value="ECO:0007669"/>
    <property type="project" value="InterPro"/>
</dbReference>
<dbReference type="Pfam" id="PF00122">
    <property type="entry name" value="E1-E2_ATPase"/>
    <property type="match status" value="1"/>
</dbReference>
<dbReference type="InterPro" id="IPR023214">
    <property type="entry name" value="HAD_sf"/>
</dbReference>
<proteinExistence type="predicted"/>
<dbReference type="FunFam" id="2.70.150.10:FF:000160">
    <property type="entry name" value="Sarcoplasmic/endoplasmic reticulum calcium ATPase 1"/>
    <property type="match status" value="1"/>
</dbReference>
<dbReference type="GO" id="GO:0012505">
    <property type="term" value="C:endomembrane system"/>
    <property type="evidence" value="ECO:0007669"/>
    <property type="project" value="UniProtKB-SubCell"/>
</dbReference>
<dbReference type="PANTHER" id="PTHR42861">
    <property type="entry name" value="CALCIUM-TRANSPORTING ATPASE"/>
    <property type="match status" value="1"/>
</dbReference>
<organism evidence="13 14">
    <name type="scientific">Roseibium aggregatum</name>
    <dbReference type="NCBI Taxonomy" id="187304"/>
    <lineage>
        <taxon>Bacteria</taxon>
        <taxon>Pseudomonadati</taxon>
        <taxon>Pseudomonadota</taxon>
        <taxon>Alphaproteobacteria</taxon>
        <taxon>Hyphomicrobiales</taxon>
        <taxon>Stappiaceae</taxon>
        <taxon>Roseibium</taxon>
    </lineage>
</organism>
<evidence type="ECO:0000256" key="6">
    <source>
        <dbReference type="ARBA" id="ARBA00022842"/>
    </source>
</evidence>
<dbReference type="InterPro" id="IPR004014">
    <property type="entry name" value="ATPase_P-typ_cation-transptr_N"/>
</dbReference>
<dbReference type="EMBL" id="JAEKJZ010000001">
    <property type="protein sequence ID" value="MBN9669307.1"/>
    <property type="molecule type" value="Genomic_DNA"/>
</dbReference>
<feature type="transmembrane region" description="Helical" evidence="11">
    <location>
        <begin position="59"/>
        <end position="84"/>
    </location>
</feature>
<dbReference type="SFLD" id="SFLDG00002">
    <property type="entry name" value="C1.7:_P-type_atpase_like"/>
    <property type="match status" value="1"/>
</dbReference>
<dbReference type="Gene3D" id="1.20.1110.10">
    <property type="entry name" value="Calcium-transporting ATPase, transmembrane domain"/>
    <property type="match status" value="1"/>
</dbReference>
<feature type="compositionally biased region" description="Low complexity" evidence="10">
    <location>
        <begin position="906"/>
        <end position="915"/>
    </location>
</feature>
<evidence type="ECO:0000256" key="4">
    <source>
        <dbReference type="ARBA" id="ARBA00022741"/>
    </source>
</evidence>
<evidence type="ECO:0000256" key="1">
    <source>
        <dbReference type="ARBA" id="ARBA00004127"/>
    </source>
</evidence>
<dbReference type="SUPFAM" id="SSF81665">
    <property type="entry name" value="Calcium ATPase, transmembrane domain M"/>
    <property type="match status" value="1"/>
</dbReference>
<dbReference type="PRINTS" id="PR00119">
    <property type="entry name" value="CATATPASE"/>
</dbReference>
<dbReference type="InterPro" id="IPR006068">
    <property type="entry name" value="ATPase_P-typ_cation-transptr_C"/>
</dbReference>
<comment type="caution">
    <text evidence="13">The sequence shown here is derived from an EMBL/GenBank/DDBJ whole genome shotgun (WGS) entry which is preliminary data.</text>
</comment>
<evidence type="ECO:0000259" key="12">
    <source>
        <dbReference type="SMART" id="SM00831"/>
    </source>
</evidence>
<dbReference type="GO" id="GO:0016887">
    <property type="term" value="F:ATP hydrolysis activity"/>
    <property type="evidence" value="ECO:0007669"/>
    <property type="project" value="InterPro"/>
</dbReference>
<feature type="region of interest" description="Disordered" evidence="10">
    <location>
        <begin position="901"/>
        <end position="926"/>
    </location>
</feature>
<feature type="domain" description="Cation-transporting P-type ATPase N-terminal" evidence="12">
    <location>
        <begin position="12"/>
        <end position="86"/>
    </location>
</feature>
<dbReference type="Gene3D" id="3.40.1110.10">
    <property type="entry name" value="Calcium-transporting ATPase, cytoplasmic domain N"/>
    <property type="match status" value="1"/>
</dbReference>
<dbReference type="RefSeq" id="WP_207138880.1">
    <property type="nucleotide sequence ID" value="NZ_JAEKJZ010000001.1"/>
</dbReference>
<dbReference type="GO" id="GO:0005524">
    <property type="term" value="F:ATP binding"/>
    <property type="evidence" value="ECO:0007669"/>
    <property type="project" value="UniProtKB-KW"/>
</dbReference>
<dbReference type="InterPro" id="IPR059000">
    <property type="entry name" value="ATPase_P-type_domA"/>
</dbReference>
<keyword evidence="8 11" id="KW-1133">Transmembrane helix</keyword>
<dbReference type="SUPFAM" id="SSF56784">
    <property type="entry name" value="HAD-like"/>
    <property type="match status" value="1"/>
</dbReference>
<evidence type="ECO:0000313" key="13">
    <source>
        <dbReference type="EMBL" id="MBN9669307.1"/>
    </source>
</evidence>
<dbReference type="SUPFAM" id="SSF81660">
    <property type="entry name" value="Metal cation-transporting ATPase, ATP-binding domain N"/>
    <property type="match status" value="1"/>
</dbReference>
<keyword evidence="5" id="KW-0067">ATP-binding</keyword>
<dbReference type="Gene3D" id="2.70.150.10">
    <property type="entry name" value="Calcium-transporting ATPase, cytoplasmic transduction domain A"/>
    <property type="match status" value="1"/>
</dbReference>
<dbReference type="InterPro" id="IPR023298">
    <property type="entry name" value="ATPase_P-typ_TM_dom_sf"/>
</dbReference>
<dbReference type="Pfam" id="PF00690">
    <property type="entry name" value="Cation_ATPase_N"/>
    <property type="match status" value="1"/>
</dbReference>
<dbReference type="SFLD" id="SFLDS00003">
    <property type="entry name" value="Haloacid_Dehalogenase"/>
    <property type="match status" value="1"/>
</dbReference>
<feature type="transmembrane region" description="Helical" evidence="11">
    <location>
        <begin position="284"/>
        <end position="304"/>
    </location>
</feature>
<keyword evidence="6" id="KW-0460">Magnesium</keyword>
<evidence type="ECO:0000256" key="2">
    <source>
        <dbReference type="ARBA" id="ARBA00022553"/>
    </source>
</evidence>
<keyword evidence="7" id="KW-1278">Translocase</keyword>
<feature type="transmembrane region" description="Helical" evidence="11">
    <location>
        <begin position="767"/>
        <end position="795"/>
    </location>
</feature>
<keyword evidence="3 11" id="KW-0812">Transmembrane</keyword>
<dbReference type="AlphaFoldDB" id="A0A939EB01"/>
<feature type="transmembrane region" description="Helical" evidence="11">
    <location>
        <begin position="873"/>
        <end position="891"/>
    </location>
</feature>
<dbReference type="InterPro" id="IPR044492">
    <property type="entry name" value="P_typ_ATPase_HD_dom"/>
</dbReference>
<dbReference type="InterPro" id="IPR023299">
    <property type="entry name" value="ATPase_P-typ_cyto_dom_N"/>
</dbReference>
<dbReference type="SUPFAM" id="SSF81653">
    <property type="entry name" value="Calcium ATPase, transduction domain A"/>
    <property type="match status" value="1"/>
</dbReference>
<dbReference type="InterPro" id="IPR036412">
    <property type="entry name" value="HAD-like_sf"/>
</dbReference>
<gene>
    <name evidence="13" type="ORF">JF539_03080</name>
</gene>
<feature type="transmembrane region" description="Helical" evidence="11">
    <location>
        <begin position="833"/>
        <end position="853"/>
    </location>
</feature>
<evidence type="ECO:0000256" key="8">
    <source>
        <dbReference type="ARBA" id="ARBA00022989"/>
    </source>
</evidence>
<dbReference type="PROSITE" id="PS00154">
    <property type="entry name" value="ATPASE_E1_E2"/>
    <property type="match status" value="1"/>
</dbReference>
<feature type="transmembrane region" description="Helical" evidence="11">
    <location>
        <begin position="801"/>
        <end position="821"/>
    </location>
</feature>
<dbReference type="Pfam" id="PF00689">
    <property type="entry name" value="Cation_ATPase_C"/>
    <property type="match status" value="1"/>
</dbReference>
<keyword evidence="9 11" id="KW-0472">Membrane</keyword>
<accession>A0A939EB01</accession>
<feature type="transmembrane region" description="Helical" evidence="11">
    <location>
        <begin position="254"/>
        <end position="272"/>
    </location>
</feature>
<evidence type="ECO:0000256" key="7">
    <source>
        <dbReference type="ARBA" id="ARBA00022967"/>
    </source>
</evidence>
<dbReference type="Pfam" id="PF13246">
    <property type="entry name" value="Cation_ATPase"/>
    <property type="match status" value="1"/>
</dbReference>
<dbReference type="SMART" id="SM00831">
    <property type="entry name" value="Cation_ATPase_N"/>
    <property type="match status" value="1"/>
</dbReference>
<evidence type="ECO:0000256" key="11">
    <source>
        <dbReference type="SAM" id="Phobius"/>
    </source>
</evidence>
<dbReference type="InterPro" id="IPR008250">
    <property type="entry name" value="ATPase_P-typ_transduc_dom_A_sf"/>
</dbReference>
<keyword evidence="2" id="KW-0597">Phosphoprotein</keyword>
<reference evidence="13" key="1">
    <citation type="submission" date="2020-12" db="EMBL/GenBank/DDBJ databases">
        <title>Oil enriched cultivation method for isolating marine PHA-producing bacteria.</title>
        <authorList>
            <person name="Zheng W."/>
            <person name="Yu S."/>
            <person name="Huang Y."/>
        </authorList>
    </citation>
    <scope>NUCLEOTIDE SEQUENCE</scope>
    <source>
        <strain evidence="13">SY-2-12</strain>
    </source>
</reference>
<dbReference type="SFLD" id="SFLDF00027">
    <property type="entry name" value="p-type_atpase"/>
    <property type="match status" value="1"/>
</dbReference>
<evidence type="ECO:0000256" key="5">
    <source>
        <dbReference type="ARBA" id="ARBA00022840"/>
    </source>
</evidence>
<dbReference type="GO" id="GO:0015662">
    <property type="term" value="F:P-type ion transporter activity"/>
    <property type="evidence" value="ECO:0007669"/>
    <property type="project" value="UniProtKB-ARBA"/>
</dbReference>
<evidence type="ECO:0000313" key="14">
    <source>
        <dbReference type="Proteomes" id="UP000664096"/>
    </source>
</evidence>
<feature type="transmembrane region" description="Helical" evidence="11">
    <location>
        <begin position="724"/>
        <end position="746"/>
    </location>
</feature>
<evidence type="ECO:0000256" key="10">
    <source>
        <dbReference type="SAM" id="MobiDB-lite"/>
    </source>
</evidence>
<feature type="transmembrane region" description="Helical" evidence="11">
    <location>
        <begin position="696"/>
        <end position="718"/>
    </location>
</feature>
<sequence>MKSLAPIPSPEKPFASEAGEVAEALAVAPSSGLSAGEVSRRRKVHGPNRLRQQKPRSALAILGHQFASLIVWLLGGAVVLSLALGDIADAIAITAVLLLNGAIGFFTELRAARSMEALLRITEVRVRVRRDSRVREVDAHQLVPGDIVVLEAGDIVCADLRLVTASNLWCDESLLTGESAPVTKQSDALAADRPLAERANMAFSGTAVTQGLGEGIVVATGMATELGHISALTQAADSEASPLEKRLDRLGHKLVWLTAALAVLTSVTGILWGHSIPVMLKTGVALAVAAIPEGLPVVATLCLARGMWRMAARNALVTQLSAVETLGATTLILTDKTGTLTENRMTVVGYLLPEKDVEVLYDGDEIRFEANGEALVPEGTDSLARALKTGVLCNSAEIGDGGDGEKTGEPMEIALLSVAAKAGLSKADLLDKLTPLRQHAFDPDRKMMATVHRDDGHCLYAVKGAPEAVLETSQKLLGRDGAREMTDEDRAALQARSESAAGSGLRLLALAYKSAQTDTEDPYEGLTLVALVCFLDPLREDVPAAIEASQNAGVRVVMMTGDHANTAEKIAEDAGFGSGALKVIAGREIAGFDPDSLSPEQRAKMLATDIFARVAPETKLKLVSLFQDDGHVVAMTGDGVNDAPALKKADIGIAMGQRGTQVAREASDVVLKDDDFATIIAAMKQGRIIFDNIRKFVVYLLSCNVSEVLIVGVAVGIGLPVPLLPLQILFLNLVTDVFPAFALGLGRGDDEVMRQPPRDPDEPIIDTWRWSLIGLLGGAITLSTLAAFSLALFHYDLGTEASVTVAFLTLALAQLWNVFNVRAPSKSLLASDIFRNGWVWAALALCLFLLALALRQPELAALLGLPWPGVNGLALAGAMSLVPLVLGQIVLKLSPAARRVPTRGKSAAATSTPASGPEPDRGEARS</sequence>
<protein>
    <submittedName>
        <fullName evidence="13">Cation-transporting P-type ATPase</fullName>
    </submittedName>
</protein>